<feature type="transmembrane region" description="Helical" evidence="1">
    <location>
        <begin position="12"/>
        <end position="32"/>
    </location>
</feature>
<dbReference type="RefSeq" id="WP_180848633.1">
    <property type="nucleotide sequence ID" value="NZ_CP047418.1"/>
</dbReference>
<keyword evidence="3" id="KW-0255">Endonuclease</keyword>
<keyword evidence="1" id="KW-0812">Transmembrane</keyword>
<proteinExistence type="predicted"/>
<dbReference type="GO" id="GO:0006506">
    <property type="term" value="P:GPI anchor biosynthetic process"/>
    <property type="evidence" value="ECO:0007669"/>
    <property type="project" value="TreeGrafter"/>
</dbReference>
<dbReference type="GO" id="GO:0016020">
    <property type="term" value="C:membrane"/>
    <property type="evidence" value="ECO:0007669"/>
    <property type="project" value="GOC"/>
</dbReference>
<keyword evidence="1" id="KW-0472">Membrane</keyword>
<dbReference type="PANTHER" id="PTHR14859:SF1">
    <property type="entry name" value="PGAP2-INTERACTING PROTEIN"/>
    <property type="match status" value="1"/>
</dbReference>
<keyword evidence="1" id="KW-1133">Transmembrane helix</keyword>
<dbReference type="GO" id="GO:0004519">
    <property type="term" value="F:endonuclease activity"/>
    <property type="evidence" value="ECO:0007669"/>
    <property type="project" value="UniProtKB-KW"/>
</dbReference>
<feature type="domain" description="Endonuclease/exonuclease/phosphatase" evidence="2">
    <location>
        <begin position="66"/>
        <end position="345"/>
    </location>
</feature>
<dbReference type="AlphaFoldDB" id="A0A7H9EM79"/>
<dbReference type="InterPro" id="IPR051916">
    <property type="entry name" value="GPI-anchor_lipid_remodeler"/>
</dbReference>
<evidence type="ECO:0000313" key="3">
    <source>
        <dbReference type="EMBL" id="QLL78429.1"/>
    </source>
</evidence>
<name>A0A7H9EM79_9LACO</name>
<gene>
    <name evidence="3" type="ORF">GTO87_07470</name>
</gene>
<evidence type="ECO:0000256" key="1">
    <source>
        <dbReference type="SAM" id="Phobius"/>
    </source>
</evidence>
<dbReference type="Proteomes" id="UP000510886">
    <property type="component" value="Chromosome"/>
</dbReference>
<dbReference type="EMBL" id="CP047418">
    <property type="protein sequence ID" value="QLL78429.1"/>
    <property type="molecule type" value="Genomic_DNA"/>
</dbReference>
<dbReference type="InterPro" id="IPR005135">
    <property type="entry name" value="Endo/exonuclease/phosphatase"/>
</dbReference>
<organism evidence="3 4">
    <name type="scientific">Ligilactobacillus saerimneri</name>
    <dbReference type="NCBI Taxonomy" id="228229"/>
    <lineage>
        <taxon>Bacteria</taxon>
        <taxon>Bacillati</taxon>
        <taxon>Bacillota</taxon>
        <taxon>Bacilli</taxon>
        <taxon>Lactobacillales</taxon>
        <taxon>Lactobacillaceae</taxon>
        <taxon>Ligilactobacillus</taxon>
    </lineage>
</organism>
<sequence length="371" mass="41851">MNSHNKIARWLGRGIVITLGLLVLIAASYVIYMQSHYYRIKDHQKLTIKDPQQTELAPGQEYTALTYNIGFGAYNQKYSFFMDTGRMADGQKTQGKYGTAVNKQTVLADTNGAITTLKQQQPDFALMQEVDTNSTRSFHVNQVQKVQQSFPNYASVFASNFHSGYIFLPLNNPHGSVRSGLLSLSKYRISQAERRKYPVTSSFISKFTDLDRCFEVLTIPVKNHKQLLLINSHMSAYDKGGEMRKKQLKLLNHVMEAAVAQGDYVIVGGDFNHAFGAKMLTHFKNKQQVPDWVSVLSSKNITSKMRMVHATNEDQVPTCRATDIPYQKGVNYETVIDGFLVSPNVTAHATNLDTQFQYADHNPVKLSFTLQ</sequence>
<evidence type="ECO:0000313" key="4">
    <source>
        <dbReference type="Proteomes" id="UP000510886"/>
    </source>
</evidence>
<dbReference type="InterPro" id="IPR036691">
    <property type="entry name" value="Endo/exonu/phosph_ase_sf"/>
</dbReference>
<dbReference type="Pfam" id="PF03372">
    <property type="entry name" value="Exo_endo_phos"/>
    <property type="match status" value="1"/>
</dbReference>
<evidence type="ECO:0000259" key="2">
    <source>
        <dbReference type="Pfam" id="PF03372"/>
    </source>
</evidence>
<protein>
    <submittedName>
        <fullName evidence="3">Endonuclease</fullName>
    </submittedName>
</protein>
<dbReference type="PANTHER" id="PTHR14859">
    <property type="entry name" value="CALCOFLUOR WHITE HYPERSENSITIVE PROTEIN PRECURSOR"/>
    <property type="match status" value="1"/>
</dbReference>
<dbReference type="KEGG" id="lsw:GTO87_07470"/>
<accession>A0A7H9EM79</accession>
<keyword evidence="3" id="KW-0378">Hydrolase</keyword>
<dbReference type="Gene3D" id="3.60.10.10">
    <property type="entry name" value="Endonuclease/exonuclease/phosphatase"/>
    <property type="match status" value="1"/>
</dbReference>
<keyword evidence="3" id="KW-0540">Nuclease</keyword>
<reference evidence="3 4" key="1">
    <citation type="submission" date="2020-01" db="EMBL/GenBank/DDBJ databases">
        <title>Complete and circular genome sequences of six lactobacillus isolates from horses.</title>
        <authorList>
            <person name="Hassan H.M."/>
        </authorList>
    </citation>
    <scope>NUCLEOTIDE SEQUENCE [LARGE SCALE GENOMIC DNA]</scope>
    <source>
        <strain evidence="3 4">1A</strain>
    </source>
</reference>
<dbReference type="SUPFAM" id="SSF56219">
    <property type="entry name" value="DNase I-like"/>
    <property type="match status" value="1"/>
</dbReference>